<evidence type="ECO:0000259" key="3">
    <source>
        <dbReference type="Pfam" id="PF00291"/>
    </source>
</evidence>
<dbReference type="AlphaFoldDB" id="A0A919RZM9"/>
<gene>
    <name evidence="4" type="ORF">CPJCM30710_19220</name>
</gene>
<accession>A0A919RZM9</accession>
<dbReference type="Pfam" id="PF00291">
    <property type="entry name" value="PALP"/>
    <property type="match status" value="1"/>
</dbReference>
<keyword evidence="5" id="KW-1185">Reference proteome</keyword>
<comment type="caution">
    <text evidence="4">The sequence shown here is derived from an EMBL/GenBank/DDBJ whole genome shotgun (WGS) entry which is preliminary data.</text>
</comment>
<reference evidence="4" key="1">
    <citation type="submission" date="2021-03" db="EMBL/GenBank/DDBJ databases">
        <title>Taxonomic study of Clostridium polyendosporum from meadow-gley soil under rice.</title>
        <authorList>
            <person name="Kobayashi H."/>
            <person name="Tanizawa Y."/>
            <person name="Yagura M."/>
        </authorList>
    </citation>
    <scope>NUCLEOTIDE SEQUENCE</scope>
    <source>
        <strain evidence="4">JCM 30710</strain>
    </source>
</reference>
<evidence type="ECO:0000313" key="5">
    <source>
        <dbReference type="Proteomes" id="UP000679179"/>
    </source>
</evidence>
<proteinExistence type="predicted"/>
<dbReference type="EMBL" id="BOPZ01000015">
    <property type="protein sequence ID" value="GIM29256.1"/>
    <property type="molecule type" value="Genomic_DNA"/>
</dbReference>
<organism evidence="4 5">
    <name type="scientific">Clostridium polyendosporum</name>
    <dbReference type="NCBI Taxonomy" id="69208"/>
    <lineage>
        <taxon>Bacteria</taxon>
        <taxon>Bacillati</taxon>
        <taxon>Bacillota</taxon>
        <taxon>Clostridia</taxon>
        <taxon>Eubacteriales</taxon>
        <taxon>Clostridiaceae</taxon>
        <taxon>Clostridium</taxon>
    </lineage>
</organism>
<protein>
    <submittedName>
        <fullName evidence="4">Pyridoxal-5'-phosphate-dependent protein subunit beta</fullName>
    </submittedName>
</protein>
<evidence type="ECO:0000256" key="1">
    <source>
        <dbReference type="ARBA" id="ARBA00001933"/>
    </source>
</evidence>
<dbReference type="InterPro" id="IPR036052">
    <property type="entry name" value="TrpB-like_PALP_sf"/>
</dbReference>
<keyword evidence="2" id="KW-0663">Pyridoxal phosphate</keyword>
<evidence type="ECO:0000313" key="4">
    <source>
        <dbReference type="EMBL" id="GIM29256.1"/>
    </source>
</evidence>
<name>A0A919RZM9_9CLOT</name>
<feature type="domain" description="Tryptophan synthase beta chain-like PALP" evidence="3">
    <location>
        <begin position="77"/>
        <end position="267"/>
    </location>
</feature>
<dbReference type="SUPFAM" id="SSF53686">
    <property type="entry name" value="Tryptophan synthase beta subunit-like PLP-dependent enzymes"/>
    <property type="match status" value="1"/>
</dbReference>
<evidence type="ECO:0000256" key="2">
    <source>
        <dbReference type="ARBA" id="ARBA00022898"/>
    </source>
</evidence>
<dbReference type="RefSeq" id="WP_212903963.1">
    <property type="nucleotide sequence ID" value="NZ_BOPZ01000015.1"/>
</dbReference>
<dbReference type="InterPro" id="IPR050214">
    <property type="entry name" value="Cys_Synth/Cystath_Beta-Synth"/>
</dbReference>
<dbReference type="GO" id="GO:1901605">
    <property type="term" value="P:alpha-amino acid metabolic process"/>
    <property type="evidence" value="ECO:0007669"/>
    <property type="project" value="UniProtKB-ARBA"/>
</dbReference>
<sequence length="464" mass="53126">MRKKKLVWGPTFEEMLHPERIKEDIRKKALKAAKDSPLNPINLYNINWTDNKDNLCYVVIPKELTGVDANIIVLYSKNFPTGSHKVGATYSVVLENQLSGEIIPGQDTLIFPSTGNYGIGGSWTGTRMGYSTKVILPEMMSKERFEKITFYGGEYIKTPGCESSVRDIYDKCWELKRESPRNKILNQFESFGNYMFHYYVTGNTISEITKVLYEQGIGNGRVSALVSSMGSAGTIASGDRLKQLYSETKIIGLEPIQCPTIYNNGYGTHDIQGIGDNHVTWIHNIMNMDSIMCIDDIECKKGLQLLTDEIGKEYLSSELKISNETINTLSEIFGISGVCNLIGAIKTAKYYEMTYKDNIFTICTDTIDRYYSIMEDLNQNFGTMTKTEAAVRYHSIFHNIKLDYIEEGTFKARKRWHDLKYYTWVEQQKKSVHELDAQKTQDYWIEKQNEIQGIDKKLKEVRGF</sequence>
<dbReference type="Proteomes" id="UP000679179">
    <property type="component" value="Unassembled WGS sequence"/>
</dbReference>
<dbReference type="PANTHER" id="PTHR10314">
    <property type="entry name" value="CYSTATHIONINE BETA-SYNTHASE"/>
    <property type="match status" value="1"/>
</dbReference>
<comment type="cofactor">
    <cofactor evidence="1">
        <name>pyridoxal 5'-phosphate</name>
        <dbReference type="ChEBI" id="CHEBI:597326"/>
    </cofactor>
</comment>
<dbReference type="InterPro" id="IPR001926">
    <property type="entry name" value="TrpB-like_PALP"/>
</dbReference>
<dbReference type="Gene3D" id="3.40.50.1100">
    <property type="match status" value="2"/>
</dbReference>